<dbReference type="SUPFAM" id="SSF49478">
    <property type="entry name" value="Cna protein B-type domain"/>
    <property type="match status" value="4"/>
</dbReference>
<evidence type="ECO:0000259" key="9">
    <source>
        <dbReference type="Pfam" id="PF05737"/>
    </source>
</evidence>
<feature type="domain" description="SpaA-like prealbumin fold" evidence="10">
    <location>
        <begin position="1047"/>
        <end position="1127"/>
    </location>
</feature>
<dbReference type="InterPro" id="IPR008456">
    <property type="entry name" value="Collagen-bd_dom"/>
</dbReference>
<sequence length="1591" mass="174140">MKRIFSLFAALLLVLQMVLPQVVMAQATNDKKEGNGVTLTDVVVKEGTSDYMIAGVAKNDTEDAIPARITVSDNVALSVALDGIVLDANRQEIGKYELDRNVITFSIPAKMSTVFNFQIKGVYDGKADKVTFSDGVHVISKDIGKADVVPKQEPVVTPDVVKTPVLEDGPRDLKDLFASLGYEDKEQTILTDMRVTYTNKDGEVVTEPTVDDKIHFAFDWSIPDDVGALVNAGDYYTFKLPDNVMVNQNMTIDLGEYGKAVVNKDGTVTITFTDAVKGSSDVHGTLHFEAGFDEHAIDGPGDTTIKVPGEENLPSTEVTIKPEADATIDKNGHFDKAKNPDRVIWNVDINKGLDTIENARVTEAFPDGLTFDSVKVYTVDVDLRGNVIPGSEKLVTTGYTVDADGNVTFTNPIDGAYRLVYDTSIQDDKKPLDGGTIKFENRATLSGDGVDDVTASATVDASYGKVLAKSSTNYDPDKQVFEWTIKYNYGEKHIDKDDAVLVDTFGSDKMVLLRNSVRLYNVTFDQNGKEVQGEPLVAGTDYELVETEKGFEIRFLHDVDGAVKIKYKTGIDGIITDDVDVSNSVDVSTGQHGGSTGTMYQQNLVKKLGAVDYDNRTVSWDIDVNKNHYVMKNWKMTDTLSDGLTLIPDSMVVYDVDAKRELVAGTDYALVYDEATNVFTIEFLNGYKTETNHAFKISYSTTFDMRNVNGKDSDKHFKNSASSTWQDENGNPYGSKDDATFDPNQPAKYNGFKNGSYNARTRLITWEIGINYDGADLDNAQIVDPILGNQKFVKGSVKIYTYTVNPDGSVKKGQEISDYSDFVINEPSKRNKNTLTVNFPHGKSAMYLVTFDTSVEGELVSTNYKNDAVFKNNNYPDHTLSADVSVTHGGKLAMKSGKQDEDGFVNWEIVVNPSLSQLDDVVVTDRPSTNQSIDLDSVAIYHTVVDEDGLLETNQRMPLLEGQDYTLELTTDNATGQQELKVIFTHQLNEAYVIQYRTMVLMTGAKDTVSNDVKITGNHEEQVTGGDDTTVDVIVSEGGGTAVGTKGSISFEKVSDDNAPLQNAKFELRDKNDQLVIRTGTVDENGKLTFGNLPYGTYILKEVEAPDGYSVSEELAHGKKVTISKESSRANNFEKLVNSPNKVTLTKQNEQQEALSGAIFKLQWRVGDDWVDIRPDETYTSDASGKLEVSGLIPAHYRFVEIAAPNGYIINTNPIPFTVEKEAMGVIPDVTVGAFINYQGSAQLVKKGDDGNLLSGAVFKVVDATGETVQDRLVTDDTGRIEATNLAPGDYQFIEIEAPSGYILDTTPIGFTVENSAQGKPEKVEAGEMVNYQGSAVLHKQDTAGNALEGAVFKLVDGAGNALREVTSDKDGTVSVGNLEPGAYQLLEIEAPRGYLLNEQAIKFTIEASSVGKPQELDLGVFVNYQGSVTLTKTDTDKRPLADAQFDLMNQDEERVLSGLTSNRDGKIEVPHLAPGDYYFVETKAPTGYELDNKQIPFTISNTANGKPETIEISFENHETPVKITPPDKKKPTIEEKKTGKKTELPSEKVVLDRITATSKLPATGDTEAESGWLVVIGLTMIAGVIRFSRK</sequence>
<evidence type="ECO:0000256" key="5">
    <source>
        <dbReference type="ARBA" id="ARBA00022729"/>
    </source>
</evidence>
<dbReference type="PANTHER" id="PTHR36108">
    <property type="entry name" value="COLOSSIN-B-RELATED"/>
    <property type="match status" value="1"/>
</dbReference>
<comment type="similarity">
    <text evidence="2">Belongs to the serine-aspartate repeat-containing protein (SDr) family.</text>
</comment>
<evidence type="ECO:0000313" key="13">
    <source>
        <dbReference type="Proteomes" id="UP000569903"/>
    </source>
</evidence>
<feature type="domain" description="Collagen binding" evidence="9">
    <location>
        <begin position="326"/>
        <end position="454"/>
    </location>
</feature>
<dbReference type="Pfam" id="PF05737">
    <property type="entry name" value="Collagen_bind"/>
    <property type="match status" value="5"/>
</dbReference>
<dbReference type="InterPro" id="IPR041171">
    <property type="entry name" value="SDR_Ig"/>
</dbReference>
<keyword evidence="3" id="KW-0134">Cell wall</keyword>
<feature type="compositionally biased region" description="Polar residues" evidence="7">
    <location>
        <begin position="719"/>
        <end position="729"/>
    </location>
</feature>
<evidence type="ECO:0000256" key="8">
    <source>
        <dbReference type="SAM" id="SignalP"/>
    </source>
</evidence>
<feature type="signal peptide" evidence="8">
    <location>
        <begin position="1"/>
        <end position="25"/>
    </location>
</feature>
<dbReference type="Pfam" id="PF17802">
    <property type="entry name" value="SpaA"/>
    <property type="match status" value="5"/>
</dbReference>
<dbReference type="InterPro" id="IPR041033">
    <property type="entry name" value="SpaA_PFL_dom_1"/>
</dbReference>
<proteinExistence type="inferred from homology"/>
<feature type="domain" description="Collagen binding" evidence="9">
    <location>
        <begin position="603"/>
        <end position="724"/>
    </location>
</feature>
<dbReference type="RefSeq" id="WP_185389801.1">
    <property type="nucleotide sequence ID" value="NZ_JAARQN010000014.1"/>
</dbReference>
<reference evidence="12 13" key="1">
    <citation type="submission" date="2020-03" db="EMBL/GenBank/DDBJ databases">
        <title>Soil Listeria distribution.</title>
        <authorList>
            <person name="Liao J."/>
            <person name="Wiedmann M."/>
        </authorList>
    </citation>
    <scope>NUCLEOTIDE SEQUENCE [LARGE SCALE GENOMIC DNA]</scope>
    <source>
        <strain evidence="12 13">FSL L7-1614</strain>
    </source>
</reference>
<dbReference type="Gene3D" id="2.60.40.740">
    <property type="match status" value="5"/>
</dbReference>
<evidence type="ECO:0000256" key="2">
    <source>
        <dbReference type="ARBA" id="ARBA00007257"/>
    </source>
</evidence>
<dbReference type="Gene3D" id="2.60.40.10">
    <property type="entry name" value="Immunoglobulins"/>
    <property type="match status" value="5"/>
</dbReference>
<dbReference type="GO" id="GO:0007155">
    <property type="term" value="P:cell adhesion"/>
    <property type="evidence" value="ECO:0007669"/>
    <property type="project" value="InterPro"/>
</dbReference>
<feature type="domain" description="SpaA-like prealbumin fold" evidence="10">
    <location>
        <begin position="1427"/>
        <end position="1504"/>
    </location>
</feature>
<feature type="region of interest" description="Disordered" evidence="7">
    <location>
        <begin position="715"/>
        <end position="745"/>
    </location>
</feature>
<evidence type="ECO:0000256" key="6">
    <source>
        <dbReference type="ARBA" id="ARBA00023088"/>
    </source>
</evidence>
<dbReference type="InterPro" id="IPR008966">
    <property type="entry name" value="Adhesion_dom_sf"/>
</dbReference>
<feature type="chain" id="PRO_5039160695" evidence="8">
    <location>
        <begin position="26"/>
        <end position="1591"/>
    </location>
</feature>
<feature type="domain" description="Collagen binding" evidence="9">
    <location>
        <begin position="477"/>
        <end position="572"/>
    </location>
</feature>
<keyword evidence="6" id="KW-0572">Peptidoglycan-anchor</keyword>
<evidence type="ECO:0000313" key="12">
    <source>
        <dbReference type="EMBL" id="MBC1458687.1"/>
    </source>
</evidence>
<gene>
    <name evidence="12" type="ORF">HB850_13060</name>
</gene>
<dbReference type="Pfam" id="PF17961">
    <property type="entry name" value="Big_8"/>
    <property type="match status" value="1"/>
</dbReference>
<feature type="domain" description="SpaA-like prealbumin fold" evidence="10">
    <location>
        <begin position="1142"/>
        <end position="1223"/>
    </location>
</feature>
<feature type="domain" description="SpaA-like prealbumin fold" evidence="10">
    <location>
        <begin position="1335"/>
        <end position="1410"/>
    </location>
</feature>
<evidence type="ECO:0000256" key="1">
    <source>
        <dbReference type="ARBA" id="ARBA00004168"/>
    </source>
</evidence>
<dbReference type="InterPro" id="IPR013783">
    <property type="entry name" value="Ig-like_fold"/>
</dbReference>
<feature type="domain" description="Collagen binding" evidence="9">
    <location>
        <begin position="895"/>
        <end position="1019"/>
    </location>
</feature>
<keyword evidence="4" id="KW-0964">Secreted</keyword>
<name>A0A841Z1I4_9LIST</name>
<evidence type="ECO:0000259" key="11">
    <source>
        <dbReference type="Pfam" id="PF17961"/>
    </source>
</evidence>
<comment type="caution">
    <text evidence="12">The sequence shown here is derived from an EMBL/GenBank/DDBJ whole genome shotgun (WGS) entry which is preliminary data.</text>
</comment>
<protein>
    <submittedName>
        <fullName evidence="12">Collagen binding domain-containing protein</fullName>
    </submittedName>
</protein>
<comment type="subcellular location">
    <subcellularLocation>
        <location evidence="1">Secreted</location>
        <location evidence="1">Cell wall</location>
        <topology evidence="1">Peptidoglycan-anchor</topology>
    </subcellularLocation>
</comment>
<evidence type="ECO:0000256" key="3">
    <source>
        <dbReference type="ARBA" id="ARBA00022512"/>
    </source>
</evidence>
<dbReference type="Proteomes" id="UP000569903">
    <property type="component" value="Unassembled WGS sequence"/>
</dbReference>
<dbReference type="Gene3D" id="2.60.40.1280">
    <property type="match status" value="1"/>
</dbReference>
<dbReference type="InterPro" id="IPR011252">
    <property type="entry name" value="Fibrogen-bd_dom1"/>
</dbReference>
<feature type="domain" description="SDR-like Ig" evidence="11">
    <location>
        <begin position="212"/>
        <end position="298"/>
    </location>
</feature>
<evidence type="ECO:0000256" key="4">
    <source>
        <dbReference type="ARBA" id="ARBA00022525"/>
    </source>
</evidence>
<dbReference type="EMBL" id="JAARQN010000014">
    <property type="protein sequence ID" value="MBC1458687.1"/>
    <property type="molecule type" value="Genomic_DNA"/>
</dbReference>
<keyword evidence="5 8" id="KW-0732">Signal</keyword>
<dbReference type="PANTHER" id="PTHR36108:SF13">
    <property type="entry name" value="COLOSSIN-B-RELATED"/>
    <property type="match status" value="1"/>
</dbReference>
<dbReference type="SUPFAM" id="SSF49401">
    <property type="entry name" value="Bacterial adhesins"/>
    <property type="match status" value="6"/>
</dbReference>
<keyword evidence="12" id="KW-0176">Collagen</keyword>
<evidence type="ECO:0000259" key="10">
    <source>
        <dbReference type="Pfam" id="PF17802"/>
    </source>
</evidence>
<accession>A0A841Z1I4</accession>
<organism evidence="12 13">
    <name type="scientific">Listeria newyorkensis</name>
    <dbReference type="NCBI Taxonomy" id="1497681"/>
    <lineage>
        <taxon>Bacteria</taxon>
        <taxon>Bacillati</taxon>
        <taxon>Bacillota</taxon>
        <taxon>Bacilli</taxon>
        <taxon>Bacillales</taxon>
        <taxon>Listeriaceae</taxon>
        <taxon>Listeria</taxon>
    </lineage>
</organism>
<feature type="domain" description="Collagen binding" evidence="9">
    <location>
        <begin position="751"/>
        <end position="876"/>
    </location>
</feature>
<feature type="domain" description="SpaA-like prealbumin fold" evidence="10">
    <location>
        <begin position="1241"/>
        <end position="1317"/>
    </location>
</feature>
<dbReference type="GO" id="GO:0005518">
    <property type="term" value="F:collagen binding"/>
    <property type="evidence" value="ECO:0007669"/>
    <property type="project" value="InterPro"/>
</dbReference>
<evidence type="ECO:0000256" key="7">
    <source>
        <dbReference type="SAM" id="MobiDB-lite"/>
    </source>
</evidence>